<evidence type="ECO:0000256" key="2">
    <source>
        <dbReference type="ARBA" id="ARBA00022692"/>
    </source>
</evidence>
<feature type="transmembrane region" description="Helical" evidence="5">
    <location>
        <begin position="104"/>
        <end position="128"/>
    </location>
</feature>
<comment type="subcellular location">
    <subcellularLocation>
        <location evidence="1">Cell membrane</location>
        <topology evidence="1">Multi-pass membrane protein</topology>
    </subcellularLocation>
</comment>
<feature type="domain" description="Major facilitator superfamily (MFS) profile" evidence="6">
    <location>
        <begin position="15"/>
        <end position="386"/>
    </location>
</feature>
<feature type="transmembrane region" description="Helical" evidence="5">
    <location>
        <begin position="239"/>
        <end position="258"/>
    </location>
</feature>
<evidence type="ECO:0000313" key="8">
    <source>
        <dbReference type="Proteomes" id="UP000006461"/>
    </source>
</evidence>
<dbReference type="Gene3D" id="1.20.1250.20">
    <property type="entry name" value="MFS general substrate transporter like domains"/>
    <property type="match status" value="1"/>
</dbReference>
<dbReference type="InterPro" id="IPR011701">
    <property type="entry name" value="MFS"/>
</dbReference>
<name>I4EU20_MODI5</name>
<feature type="transmembrane region" description="Helical" evidence="5">
    <location>
        <begin position="363"/>
        <end position="382"/>
    </location>
</feature>
<feature type="transmembrane region" description="Helical" evidence="5">
    <location>
        <begin position="270"/>
        <end position="290"/>
    </location>
</feature>
<evidence type="ECO:0000313" key="7">
    <source>
        <dbReference type="EMBL" id="CCH86883.1"/>
    </source>
</evidence>
<reference evidence="7 8" key="1">
    <citation type="journal article" date="2012" name="J. Bacteriol.">
        <title>Genome Sequence of Radiation-Resistant Modestobacter marinus Strain BC501, a Representative Actinobacterium That Thrives on Calcareous Stone Surfaces.</title>
        <authorList>
            <person name="Normand P."/>
            <person name="Gury J."/>
            <person name="Pujic P."/>
            <person name="Chouaia B."/>
            <person name="Crotti E."/>
            <person name="Brusetti L."/>
            <person name="Daffonchio D."/>
            <person name="Vacherie B."/>
            <person name="Barbe V."/>
            <person name="Medigue C."/>
            <person name="Calteau A."/>
            <person name="Ghodhbane-Gtari F."/>
            <person name="Essoussi I."/>
            <person name="Nouioui I."/>
            <person name="Abbassi-Ghozzi I."/>
            <person name="Gtari M."/>
        </authorList>
    </citation>
    <scope>NUCLEOTIDE SEQUENCE [LARGE SCALE GENOMIC DNA]</scope>
    <source>
        <strain evidence="8">BC 501</strain>
    </source>
</reference>
<keyword evidence="4 5" id="KW-0472">Membrane</keyword>
<evidence type="ECO:0000256" key="4">
    <source>
        <dbReference type="ARBA" id="ARBA00023136"/>
    </source>
</evidence>
<dbReference type="OMA" id="YTMFFDL"/>
<gene>
    <name evidence="7" type="ordered locus">MODMU_1434</name>
</gene>
<feature type="transmembrane region" description="Helical" evidence="5">
    <location>
        <begin position="47"/>
        <end position="69"/>
    </location>
</feature>
<dbReference type="InterPro" id="IPR052714">
    <property type="entry name" value="MFS_Exporter"/>
</dbReference>
<dbReference type="HOGENOM" id="CLU_001265_10_13_11"/>
<dbReference type="Pfam" id="PF07690">
    <property type="entry name" value="MFS_1"/>
    <property type="match status" value="1"/>
</dbReference>
<evidence type="ECO:0000259" key="6">
    <source>
        <dbReference type="PROSITE" id="PS50850"/>
    </source>
</evidence>
<accession>I4EU20</accession>
<dbReference type="EMBL" id="FO203431">
    <property type="protein sequence ID" value="CCH86883.1"/>
    <property type="molecule type" value="Genomic_DNA"/>
</dbReference>
<feature type="transmembrane region" description="Helical" evidence="5">
    <location>
        <begin position="209"/>
        <end position="233"/>
    </location>
</feature>
<feature type="transmembrane region" description="Helical" evidence="5">
    <location>
        <begin position="335"/>
        <end position="357"/>
    </location>
</feature>
<dbReference type="KEGG" id="mmar:MODMU_1434"/>
<dbReference type="GO" id="GO:0022857">
    <property type="term" value="F:transmembrane transporter activity"/>
    <property type="evidence" value="ECO:0007669"/>
    <property type="project" value="InterPro"/>
</dbReference>
<feature type="transmembrane region" description="Helical" evidence="5">
    <location>
        <begin position="140"/>
        <end position="161"/>
    </location>
</feature>
<evidence type="ECO:0000256" key="5">
    <source>
        <dbReference type="SAM" id="Phobius"/>
    </source>
</evidence>
<dbReference type="PANTHER" id="PTHR23531">
    <property type="entry name" value="QUINOLENE RESISTANCE PROTEIN NORA"/>
    <property type="match status" value="1"/>
</dbReference>
<keyword evidence="3 5" id="KW-1133">Transmembrane helix</keyword>
<dbReference type="Proteomes" id="UP000006461">
    <property type="component" value="Chromosome"/>
</dbReference>
<protein>
    <submittedName>
        <fullName evidence="7">Arabinose efflux permease family protein</fullName>
    </submittedName>
</protein>
<evidence type="ECO:0000256" key="1">
    <source>
        <dbReference type="ARBA" id="ARBA00004651"/>
    </source>
</evidence>
<dbReference type="SUPFAM" id="SSF103473">
    <property type="entry name" value="MFS general substrate transporter"/>
    <property type="match status" value="1"/>
</dbReference>
<dbReference type="GO" id="GO:0005886">
    <property type="term" value="C:plasma membrane"/>
    <property type="evidence" value="ECO:0007669"/>
    <property type="project" value="UniProtKB-SubCell"/>
</dbReference>
<feature type="transmembrane region" description="Helical" evidence="5">
    <location>
        <begin position="76"/>
        <end position="98"/>
    </location>
</feature>
<dbReference type="InterPro" id="IPR036259">
    <property type="entry name" value="MFS_trans_sf"/>
</dbReference>
<keyword evidence="8" id="KW-1185">Reference proteome</keyword>
<organism evidence="7 8">
    <name type="scientific">Modestobacter italicus (strain DSM 44449 / CECT 9708 / BC 501)</name>
    <dbReference type="NCBI Taxonomy" id="2732864"/>
    <lineage>
        <taxon>Bacteria</taxon>
        <taxon>Bacillati</taxon>
        <taxon>Actinomycetota</taxon>
        <taxon>Actinomycetes</taxon>
        <taxon>Geodermatophilales</taxon>
        <taxon>Geodermatophilaceae</taxon>
        <taxon>Modestobacter</taxon>
    </lineage>
</organism>
<dbReference type="PROSITE" id="PS50850">
    <property type="entry name" value="MFS"/>
    <property type="match status" value="1"/>
</dbReference>
<sequence length="405" mass="39522">MTVVQRRTSLWRLPAIRSLVGLNVLGFLSYSLLLSALPAHAAGLGSGLTAAGSVTTVFLVATVLAQAAVPALVARLGAGPVLVVGLVAMGAPSPLYLLADDVRWFAVVSVARGIGFAVLTVLGSTLAAQAVPAARRGESIGIYGLAISLPTLAAVPGGTALTLAGHFPVVAGLAAAPVLAVVFVPGLVRAIGRPAEPERAGSSRAAVRAAALPSLLLLVVTLAGGGLVTFLPIERPDGVLAAAALLAFGLGTAVCRWGAGVLADRSGARVLLPGALALGVAGLLLVALGLRTDGGGAAVLAGSAALGAGYGAVQNLTLVLALARAGEGRTATVSAVWNACFDTGTAVGALAVGAVAAQLGLPVTYVLVAVLLAAVLPVAVTLPRALRRTTADPAAAAPPPPAGSP</sequence>
<dbReference type="AlphaFoldDB" id="I4EU20"/>
<dbReference type="STRING" id="477641.MODMU_1434"/>
<keyword evidence="2 5" id="KW-0812">Transmembrane</keyword>
<dbReference type="eggNOG" id="COG2814">
    <property type="taxonomic scope" value="Bacteria"/>
</dbReference>
<dbReference type="OrthoDB" id="5189108at2"/>
<feature type="transmembrane region" description="Helical" evidence="5">
    <location>
        <begin position="167"/>
        <end position="188"/>
    </location>
</feature>
<feature type="transmembrane region" description="Helical" evidence="5">
    <location>
        <begin position="296"/>
        <end position="323"/>
    </location>
</feature>
<feature type="transmembrane region" description="Helical" evidence="5">
    <location>
        <begin position="20"/>
        <end position="41"/>
    </location>
</feature>
<proteinExistence type="predicted"/>
<dbReference type="InterPro" id="IPR020846">
    <property type="entry name" value="MFS_dom"/>
</dbReference>
<evidence type="ECO:0000256" key="3">
    <source>
        <dbReference type="ARBA" id="ARBA00022989"/>
    </source>
</evidence>
<dbReference type="PANTHER" id="PTHR23531:SF1">
    <property type="entry name" value="QUINOLENE RESISTANCE PROTEIN NORA"/>
    <property type="match status" value="1"/>
</dbReference>